<evidence type="ECO:0008006" key="3">
    <source>
        <dbReference type="Google" id="ProtNLM"/>
    </source>
</evidence>
<dbReference type="EMBL" id="JACCHL010000001">
    <property type="protein sequence ID" value="NYH51977.1"/>
    <property type="molecule type" value="Genomic_DNA"/>
</dbReference>
<dbReference type="NCBIfam" id="TIGR02122">
    <property type="entry name" value="TRAP_TAXI"/>
    <property type="match status" value="1"/>
</dbReference>
<accession>A0A7Z0BK03</accession>
<dbReference type="PANTHER" id="PTHR42941:SF1">
    <property type="entry name" value="SLL1037 PROTEIN"/>
    <property type="match status" value="1"/>
</dbReference>
<name>A0A7Z0BK03_9ACTN</name>
<dbReference type="PANTHER" id="PTHR42941">
    <property type="entry name" value="SLL1037 PROTEIN"/>
    <property type="match status" value="1"/>
</dbReference>
<proteinExistence type="predicted"/>
<dbReference type="InterPro" id="IPR011852">
    <property type="entry name" value="TRAP_TAXI"/>
</dbReference>
<dbReference type="Proteomes" id="UP000584931">
    <property type="component" value="Unassembled WGS sequence"/>
</dbReference>
<reference evidence="1 2" key="1">
    <citation type="submission" date="2020-07" db="EMBL/GenBank/DDBJ databases">
        <title>Sequencing the genomes of 1000 actinobacteria strains.</title>
        <authorList>
            <person name="Klenk H.-P."/>
        </authorList>
    </citation>
    <scope>NUCLEOTIDE SEQUENCE [LARGE SCALE GENOMIC DNA]</scope>
    <source>
        <strain evidence="1 2">DSM 45278</strain>
    </source>
</reference>
<comment type="caution">
    <text evidence="1">The sequence shown here is derived from an EMBL/GenBank/DDBJ whole genome shotgun (WGS) entry which is preliminary data.</text>
</comment>
<dbReference type="RefSeq" id="WP_179809623.1">
    <property type="nucleotide sequence ID" value="NZ_JACCHL010000001.1"/>
</dbReference>
<sequence>MVRPPTRWPGTVSGALLALLATASLLTWSQPRSPEPLRLSVGTGGTGGVYHVYGAGLAQAATAYPGTEIVALTTAASVENNRLVAAGDVDAAFTLADVAALAVAGDPPFGEPLPVSAIARLYDNHTHLVVRADSPYETVADLAGSTVSVGARGSGTEMMAERLLDLAGAGEAAPGARTGERDVTRLRMPIGASARALEAGRIDAFFWSGGLPTQAVADLAERVPVRLVDLADHVPELIDGYGEYFSELPVPAGTYSGVPAVRTIGVPSLLVVNASMPDDVARDLTRLLFDSRAELVRFHPVALHLHPRSAIATLPVPLHPGAAAYYREVKYANDEGGG</sequence>
<dbReference type="Gene3D" id="3.40.190.10">
    <property type="entry name" value="Periplasmic binding protein-like II"/>
    <property type="match status" value="2"/>
</dbReference>
<dbReference type="AlphaFoldDB" id="A0A7Z0BK03"/>
<protein>
    <recommendedName>
        <fullName evidence="3">Transporter</fullName>
    </recommendedName>
</protein>
<evidence type="ECO:0000313" key="2">
    <source>
        <dbReference type="Proteomes" id="UP000584931"/>
    </source>
</evidence>
<dbReference type="SUPFAM" id="SSF53850">
    <property type="entry name" value="Periplasmic binding protein-like II"/>
    <property type="match status" value="1"/>
</dbReference>
<organism evidence="1 2">
    <name type="scientific">Nocardiopsis sinuspersici</name>
    <dbReference type="NCBI Taxonomy" id="501010"/>
    <lineage>
        <taxon>Bacteria</taxon>
        <taxon>Bacillati</taxon>
        <taxon>Actinomycetota</taxon>
        <taxon>Actinomycetes</taxon>
        <taxon>Streptosporangiales</taxon>
        <taxon>Nocardiopsidaceae</taxon>
        <taxon>Nocardiopsis</taxon>
    </lineage>
</organism>
<evidence type="ECO:0000313" key="1">
    <source>
        <dbReference type="EMBL" id="NYH51977.1"/>
    </source>
</evidence>
<gene>
    <name evidence="1" type="ORF">HNR06_001566</name>
</gene>
<dbReference type="Pfam" id="PF16868">
    <property type="entry name" value="NMT1_3"/>
    <property type="match status" value="1"/>
</dbReference>